<dbReference type="EMBL" id="MN032983">
    <property type="protein sequence ID" value="QDH86862.1"/>
    <property type="molecule type" value="Genomic_RNA"/>
</dbReference>
<sequence length="121" mass="12995">MLADPQTITISAVPISLPRTFSEGDESAYTSSDGLVQLSVNHTLAKQGRTRRLIRIDHSKLTSDPYKPSENVRVTAAMYTVFDVPPAGYTNTEVMAVYAGYKTLLAASSDAIVTKVLGGES</sequence>
<reference evidence="1" key="1">
    <citation type="submission" date="2019-05" db="EMBL/GenBank/DDBJ databases">
        <title>Metatranscriptomic reconstruction reveals RNA viruses with the potential to shape carbon cycling in soil.</title>
        <authorList>
            <person name="Starr E.P."/>
            <person name="Nuccio E."/>
            <person name="Pett-Ridge J."/>
            <person name="Banfield J.F."/>
            <person name="Firestone M.K."/>
        </authorList>
    </citation>
    <scope>NUCLEOTIDE SEQUENCE</scope>
    <source>
        <strain evidence="1">H2_Rhizo_32_scaffold_860</strain>
    </source>
</reference>
<gene>
    <name evidence="1" type="ORF">H2Rhizo32860_000004</name>
</gene>
<name>A0A514CZS6_9VIRU</name>
<protein>
    <submittedName>
        <fullName evidence="1">Uncharacterized protein</fullName>
    </submittedName>
</protein>
<evidence type="ECO:0000313" key="1">
    <source>
        <dbReference type="EMBL" id="QDH86862.1"/>
    </source>
</evidence>
<proteinExistence type="predicted"/>
<organism evidence="1">
    <name type="scientific">Leviviridae sp</name>
    <dbReference type="NCBI Taxonomy" id="2027243"/>
    <lineage>
        <taxon>Viruses</taxon>
        <taxon>Riboviria</taxon>
        <taxon>Orthornavirae</taxon>
        <taxon>Lenarviricota</taxon>
        <taxon>Leviviricetes</taxon>
        <taxon>Norzivirales</taxon>
        <taxon>Fiersviridae</taxon>
    </lineage>
</organism>
<accession>A0A514CZS6</accession>